<dbReference type="PANTHER" id="PTHR47966">
    <property type="entry name" value="BETA-SITE APP-CLEAVING ENZYME, ISOFORM A-RELATED"/>
    <property type="match status" value="1"/>
</dbReference>
<dbReference type="GO" id="GO:0006508">
    <property type="term" value="P:proteolysis"/>
    <property type="evidence" value="ECO:0007669"/>
    <property type="project" value="UniProtKB-KW"/>
</dbReference>
<protein>
    <recommendedName>
        <fullName evidence="15">Aspartic proteinase</fullName>
    </recommendedName>
</protein>
<feature type="active site" evidence="8">
    <location>
        <position position="104"/>
    </location>
</feature>
<evidence type="ECO:0000256" key="3">
    <source>
        <dbReference type="ARBA" id="ARBA00022750"/>
    </source>
</evidence>
<dbReference type="InterPro" id="IPR008138">
    <property type="entry name" value="SapB_2"/>
</dbReference>
<feature type="disulfide bond" evidence="9">
    <location>
        <begin position="282"/>
        <end position="286"/>
    </location>
</feature>
<dbReference type="InterPro" id="IPR008139">
    <property type="entry name" value="SaposinB_dom"/>
</dbReference>
<dbReference type="PROSITE" id="PS00141">
    <property type="entry name" value="ASP_PROTEASE"/>
    <property type="match status" value="2"/>
</dbReference>
<dbReference type="InterPro" id="IPR033121">
    <property type="entry name" value="PEPTIDASE_A1"/>
</dbReference>
<keyword evidence="3 10" id="KW-0064">Aspartyl protease</keyword>
<evidence type="ECO:0000256" key="4">
    <source>
        <dbReference type="ARBA" id="ARBA00022801"/>
    </source>
</evidence>
<dbReference type="MEROPS" id="A01.020"/>
<evidence type="ECO:0000256" key="9">
    <source>
        <dbReference type="PIRSR" id="PIRSR601461-2"/>
    </source>
</evidence>
<dbReference type="Gene3D" id="2.40.70.10">
    <property type="entry name" value="Acid Proteases"/>
    <property type="match status" value="2"/>
</dbReference>
<feature type="active site" evidence="8">
    <location>
        <position position="291"/>
    </location>
</feature>
<dbReference type="Pfam" id="PF03489">
    <property type="entry name" value="SapB_2"/>
    <property type="match status" value="1"/>
</dbReference>
<dbReference type="InterPro" id="IPR001461">
    <property type="entry name" value="Aspartic_peptidase_A1"/>
</dbReference>
<dbReference type="Pfam" id="PF05184">
    <property type="entry name" value="SapB_1"/>
    <property type="match status" value="1"/>
</dbReference>
<feature type="disulfide bond" evidence="9">
    <location>
        <begin position="117"/>
        <end position="123"/>
    </location>
</feature>
<feature type="domain" description="Saposin B-type" evidence="12">
    <location>
        <begin position="316"/>
        <end position="356"/>
    </location>
</feature>
<accession>B8LKS9</accession>
<feature type="domain" description="Saposin B-type" evidence="12">
    <location>
        <begin position="379"/>
        <end position="420"/>
    </location>
</feature>
<dbReference type="PRINTS" id="PR00792">
    <property type="entry name" value="PEPSIN"/>
</dbReference>
<dbReference type="SUPFAM" id="SSF50630">
    <property type="entry name" value="Acid proteases"/>
    <property type="match status" value="1"/>
</dbReference>
<evidence type="ECO:0000313" key="14">
    <source>
        <dbReference type="EMBL" id="ABR16259.1"/>
    </source>
</evidence>
<dbReference type="InterPro" id="IPR021109">
    <property type="entry name" value="Peptidase_aspartic_dom_sf"/>
</dbReference>
<feature type="signal peptide" evidence="11">
    <location>
        <begin position="1"/>
        <end position="20"/>
    </location>
</feature>
<dbReference type="PROSITE" id="PS50015">
    <property type="entry name" value="SAP_B"/>
    <property type="match status" value="2"/>
</dbReference>
<keyword evidence="4 10" id="KW-0378">Hydrolase</keyword>
<dbReference type="AlphaFoldDB" id="B8LKS9"/>
<reference evidence="14" key="1">
    <citation type="submission" date="2007-06" db="EMBL/GenBank/DDBJ databases">
        <title>Full length cDNA sequences from Sitka Spruce (Picea sitchensis).</title>
        <authorList>
            <person name="Ralph S.G."/>
            <person name="Chun H.E."/>
            <person name="Liao N."/>
            <person name="Ali J."/>
            <person name="Reid K."/>
            <person name="Kolosova N."/>
            <person name="Cooper N."/>
            <person name="Cullis C."/>
            <person name="Jancsik S."/>
            <person name="Moore R."/>
            <person name="Mayo M."/>
            <person name="Wagner S."/>
            <person name="Holt R.A."/>
            <person name="Jones S.J.M."/>
            <person name="Marra M.A."/>
            <person name="Ritland C.E."/>
            <person name="Ritland K."/>
            <person name="Bohlmann J."/>
        </authorList>
    </citation>
    <scope>NUCLEOTIDE SEQUENCE</scope>
    <source>
        <tissue evidence="14">Green portion of the leader tissue</tissue>
    </source>
</reference>
<evidence type="ECO:0000256" key="8">
    <source>
        <dbReference type="PIRSR" id="PIRSR601461-1"/>
    </source>
</evidence>
<sequence length="509" mass="54584">MAFIAYIGLALLVLTSVCAANDCLARIELKKKGLDQKTLQAARIVAREGGLSNEVNRKYGLRGGLSYSESARGEYVPLKNYLDAQYYGEIGLGTPPQKFTVIFDTGSSNLWVPSTKCYLSIACYFHSKYKASQSSSYCVNGKPFNIQYGSGSVSGYLGQDHVTAGDLVVKDQVFAEVTQEPGLTFLAAKFDGILGLGFQKISVGNVVPVWYNMVNQGLIKEPVFSFWMNRKVGDEEGGEIVFGGVDPNHFKGKHTYVPVTREGYWQFNMGDFLIGGQSTGFCSGGCAAIVDSGTSLLAGPSGIVAQINEAIGASGLASQECKSVVSQYGDLIMELLMAQTNPQKVCSQIGLCLSDGTRDVGMRIASVLEKGNEATSTSSSGMCAACEMAVVWAKNQIARNASKDQIMTYLNQLCDRLPNPNGQAAVDCNNLSSMPTVSFTIGDRSFDLTPDQYILKVGEGSAAQCISGFMGLDVPPPMGPIWILGDVFMGVYHTVFDFGNMRVGFTEAA</sequence>
<dbReference type="FunFam" id="2.40.70.10:FF:000115">
    <property type="entry name" value="Lysosomal aspartic protease"/>
    <property type="match status" value="1"/>
</dbReference>
<keyword evidence="11" id="KW-0732">Signal</keyword>
<dbReference type="FunFam" id="2.40.70.10:FF:000002">
    <property type="entry name" value="Vacuolar aspartic proteinase"/>
    <property type="match status" value="1"/>
</dbReference>
<dbReference type="InterPro" id="IPR001969">
    <property type="entry name" value="Aspartic_peptidase_AS"/>
</dbReference>
<feature type="domain" description="Peptidase A1" evidence="13">
    <location>
        <begin position="86"/>
        <end position="506"/>
    </location>
</feature>
<evidence type="ECO:0000256" key="2">
    <source>
        <dbReference type="ARBA" id="ARBA00022670"/>
    </source>
</evidence>
<dbReference type="InterPro" id="IPR007856">
    <property type="entry name" value="SapB_1"/>
</dbReference>
<organism evidence="14">
    <name type="scientific">Picea sitchensis</name>
    <name type="common">Sitka spruce</name>
    <name type="synonym">Pinus sitchensis</name>
    <dbReference type="NCBI Taxonomy" id="3332"/>
    <lineage>
        <taxon>Eukaryota</taxon>
        <taxon>Viridiplantae</taxon>
        <taxon>Streptophyta</taxon>
        <taxon>Embryophyta</taxon>
        <taxon>Tracheophyta</taxon>
        <taxon>Spermatophyta</taxon>
        <taxon>Pinopsida</taxon>
        <taxon>Pinidae</taxon>
        <taxon>Conifers I</taxon>
        <taxon>Pinales</taxon>
        <taxon>Pinaceae</taxon>
        <taxon>Picea</taxon>
    </lineage>
</organism>
<dbReference type="SMART" id="SM00741">
    <property type="entry name" value="SapB"/>
    <property type="match status" value="1"/>
</dbReference>
<evidence type="ECO:0000256" key="5">
    <source>
        <dbReference type="ARBA" id="ARBA00023145"/>
    </source>
</evidence>
<evidence type="ECO:0000259" key="13">
    <source>
        <dbReference type="PROSITE" id="PS51767"/>
    </source>
</evidence>
<dbReference type="Gene3D" id="1.10.225.10">
    <property type="entry name" value="Saposin-like"/>
    <property type="match status" value="1"/>
</dbReference>
<evidence type="ECO:0000259" key="12">
    <source>
        <dbReference type="PROSITE" id="PS50015"/>
    </source>
</evidence>
<evidence type="ECO:0000256" key="6">
    <source>
        <dbReference type="ARBA" id="ARBA00023157"/>
    </source>
</evidence>
<dbReference type="Pfam" id="PF00026">
    <property type="entry name" value="Asp"/>
    <property type="match status" value="1"/>
</dbReference>
<evidence type="ECO:0000256" key="1">
    <source>
        <dbReference type="ARBA" id="ARBA00007447"/>
    </source>
</evidence>
<dbReference type="GO" id="GO:0004190">
    <property type="term" value="F:aspartic-type endopeptidase activity"/>
    <property type="evidence" value="ECO:0007669"/>
    <property type="project" value="UniProtKB-KW"/>
</dbReference>
<feature type="chain" id="PRO_5002876919" description="Aspartic proteinase" evidence="11">
    <location>
        <begin position="21"/>
        <end position="509"/>
    </location>
</feature>
<evidence type="ECO:0000256" key="11">
    <source>
        <dbReference type="SAM" id="SignalP"/>
    </source>
</evidence>
<dbReference type="GO" id="GO:0006629">
    <property type="term" value="P:lipid metabolic process"/>
    <property type="evidence" value="ECO:0007669"/>
    <property type="project" value="InterPro"/>
</dbReference>
<dbReference type="EMBL" id="EF676352">
    <property type="protein sequence ID" value="ABR16259.1"/>
    <property type="molecule type" value="mRNA"/>
</dbReference>
<proteinExistence type="evidence at transcript level"/>
<dbReference type="InterPro" id="IPR011001">
    <property type="entry name" value="Saposin-like"/>
</dbReference>
<dbReference type="CDD" id="cd06098">
    <property type="entry name" value="phytepsin"/>
    <property type="match status" value="1"/>
</dbReference>
<keyword evidence="2 10" id="KW-0645">Protease</keyword>
<keyword evidence="6 9" id="KW-1015">Disulfide bond</keyword>
<dbReference type="PROSITE" id="PS51767">
    <property type="entry name" value="PEPTIDASE_A1"/>
    <property type="match status" value="1"/>
</dbReference>
<comment type="similarity">
    <text evidence="1 10">Belongs to the peptidase A1 family.</text>
</comment>
<dbReference type="PANTHER" id="PTHR47966:SF76">
    <property type="entry name" value="ASPARTIC PROTEINASE A1"/>
    <property type="match status" value="1"/>
</dbReference>
<evidence type="ECO:0008006" key="15">
    <source>
        <dbReference type="Google" id="ProtNLM"/>
    </source>
</evidence>
<dbReference type="OMA" id="GVHDAAC"/>
<dbReference type="InterPro" id="IPR033869">
    <property type="entry name" value="Phytepsin"/>
</dbReference>
<keyword evidence="7" id="KW-0325">Glycoprotein</keyword>
<keyword evidence="5" id="KW-0865">Zymogen</keyword>
<name>B8LKS9_PICSI</name>
<evidence type="ECO:0000256" key="10">
    <source>
        <dbReference type="RuleBase" id="RU000454"/>
    </source>
</evidence>
<evidence type="ECO:0000256" key="7">
    <source>
        <dbReference type="ARBA" id="ARBA00023180"/>
    </source>
</evidence>
<dbReference type="SUPFAM" id="SSF47862">
    <property type="entry name" value="Saposin"/>
    <property type="match status" value="1"/>
</dbReference>